<keyword evidence="12 15" id="KW-0472">Membrane</keyword>
<gene>
    <name evidence="16" type="ORF">Zmor_015589</name>
</gene>
<dbReference type="InterPro" id="IPR036396">
    <property type="entry name" value="Cyt_P450_sf"/>
</dbReference>
<keyword evidence="11 14" id="KW-0503">Monooxygenase</keyword>
<evidence type="ECO:0000256" key="14">
    <source>
        <dbReference type="RuleBase" id="RU000461"/>
    </source>
</evidence>
<evidence type="ECO:0000256" key="12">
    <source>
        <dbReference type="ARBA" id="ARBA00023136"/>
    </source>
</evidence>
<dbReference type="InterPro" id="IPR017972">
    <property type="entry name" value="Cyt_P450_CS"/>
</dbReference>
<keyword evidence="15" id="KW-1133">Transmembrane helix</keyword>
<keyword evidence="15" id="KW-0812">Transmembrane</keyword>
<dbReference type="PRINTS" id="PR00385">
    <property type="entry name" value="P450"/>
</dbReference>
<keyword evidence="5 13" id="KW-0349">Heme</keyword>
<evidence type="ECO:0000313" key="17">
    <source>
        <dbReference type="Proteomes" id="UP001168821"/>
    </source>
</evidence>
<feature type="binding site" description="axial binding residue" evidence="13">
    <location>
        <position position="443"/>
    </location>
    <ligand>
        <name>heme</name>
        <dbReference type="ChEBI" id="CHEBI:30413"/>
    </ligand>
    <ligandPart>
        <name>Fe</name>
        <dbReference type="ChEBI" id="CHEBI:18248"/>
    </ligandPart>
</feature>
<dbReference type="PANTHER" id="PTHR24292:SF100">
    <property type="entry name" value="CYTOCHROME P450 6A16, ISOFORM B-RELATED"/>
    <property type="match status" value="1"/>
</dbReference>
<dbReference type="Gene3D" id="1.10.630.10">
    <property type="entry name" value="Cytochrome P450"/>
    <property type="match status" value="1"/>
</dbReference>
<evidence type="ECO:0000256" key="2">
    <source>
        <dbReference type="ARBA" id="ARBA00004174"/>
    </source>
</evidence>
<dbReference type="CDD" id="cd11056">
    <property type="entry name" value="CYP6-like"/>
    <property type="match status" value="1"/>
</dbReference>
<evidence type="ECO:0008006" key="18">
    <source>
        <dbReference type="Google" id="ProtNLM"/>
    </source>
</evidence>
<dbReference type="Pfam" id="PF00067">
    <property type="entry name" value="p450"/>
    <property type="match status" value="1"/>
</dbReference>
<dbReference type="PROSITE" id="PS00086">
    <property type="entry name" value="CYTOCHROME_P450"/>
    <property type="match status" value="1"/>
</dbReference>
<dbReference type="AlphaFoldDB" id="A0AA38IMD7"/>
<dbReference type="GO" id="GO:0005506">
    <property type="term" value="F:iron ion binding"/>
    <property type="evidence" value="ECO:0007669"/>
    <property type="project" value="InterPro"/>
</dbReference>
<dbReference type="InterPro" id="IPR050476">
    <property type="entry name" value="Insect_CytP450_Detox"/>
</dbReference>
<sequence>MILLNSVFVETVITFSVFLVLVWYAYYSYCFNYWRKRGVPSHPPDFPTGNITKAVLGKENLFNSVENFYHEFKKKGYRHAGLYFFNGPVYLPIDTDIVKAILTTDFEYFVDRGSFIDETEFPLSGHLFSITGMKWKNLRNKLLPTFSTAKLKSMYEIFQKNTESFMECVEQVANKGTDLNIKYAATNFTADIISSTALGIEAGTLKNPDNEISKITFRMFNPPLWLYLKLVLLDGFQNPGNIIKVTHCDRKVEDFFKHLVSKIMNHRENSQLIRKDFMSLLLEIKKKEGLSFEEILSQTFLFFLAGFETSSQTIAFAIHALAHQPDLQDKLRGEIFKNMGKDFRKYSYEEVLKLPYLDKVFNETLRLYPVLGFLNRICVKPYKVPGTDVTIEKGTPVLISTLGLQRDPDYYPDPLKFDPERFDESGSTVPFSFLPFGEGPRICIGKRYGILQAKLGIAALISQFKFSPSPQTPPFVEFDKLSTSLAMTPSKGVTVRVEKLKF</sequence>
<dbReference type="GO" id="GO:0004497">
    <property type="term" value="F:monooxygenase activity"/>
    <property type="evidence" value="ECO:0007669"/>
    <property type="project" value="UniProtKB-KW"/>
</dbReference>
<dbReference type="InterPro" id="IPR001128">
    <property type="entry name" value="Cyt_P450"/>
</dbReference>
<comment type="subcellular location">
    <subcellularLocation>
        <location evidence="3">Endoplasmic reticulum membrane</location>
        <topology evidence="3">Peripheral membrane protein</topology>
    </subcellularLocation>
    <subcellularLocation>
        <location evidence="2">Microsome membrane</location>
        <topology evidence="2">Peripheral membrane protein</topology>
    </subcellularLocation>
</comment>
<keyword evidence="8" id="KW-0492">Microsome</keyword>
<comment type="caution">
    <text evidence="16">The sequence shown here is derived from an EMBL/GenBank/DDBJ whole genome shotgun (WGS) entry which is preliminary data.</text>
</comment>
<evidence type="ECO:0000256" key="1">
    <source>
        <dbReference type="ARBA" id="ARBA00001971"/>
    </source>
</evidence>
<accession>A0AA38IMD7</accession>
<name>A0AA38IMD7_9CUCU</name>
<evidence type="ECO:0000256" key="11">
    <source>
        <dbReference type="ARBA" id="ARBA00023033"/>
    </source>
</evidence>
<dbReference type="GO" id="GO:0005789">
    <property type="term" value="C:endoplasmic reticulum membrane"/>
    <property type="evidence" value="ECO:0007669"/>
    <property type="project" value="UniProtKB-SubCell"/>
</dbReference>
<keyword evidence="9 14" id="KW-0560">Oxidoreductase</keyword>
<keyword evidence="10 13" id="KW-0408">Iron</keyword>
<evidence type="ECO:0000256" key="15">
    <source>
        <dbReference type="SAM" id="Phobius"/>
    </source>
</evidence>
<dbReference type="Proteomes" id="UP001168821">
    <property type="component" value="Unassembled WGS sequence"/>
</dbReference>
<dbReference type="PRINTS" id="PR00463">
    <property type="entry name" value="EP450I"/>
</dbReference>
<feature type="transmembrane region" description="Helical" evidence="15">
    <location>
        <begin position="7"/>
        <end position="27"/>
    </location>
</feature>
<evidence type="ECO:0000313" key="16">
    <source>
        <dbReference type="EMBL" id="KAJ3656517.1"/>
    </source>
</evidence>
<evidence type="ECO:0000256" key="7">
    <source>
        <dbReference type="ARBA" id="ARBA00022824"/>
    </source>
</evidence>
<evidence type="ECO:0000256" key="3">
    <source>
        <dbReference type="ARBA" id="ARBA00004406"/>
    </source>
</evidence>
<comment type="cofactor">
    <cofactor evidence="1 13">
        <name>heme</name>
        <dbReference type="ChEBI" id="CHEBI:30413"/>
    </cofactor>
</comment>
<proteinExistence type="inferred from homology"/>
<dbReference type="PANTHER" id="PTHR24292">
    <property type="entry name" value="CYTOCHROME P450"/>
    <property type="match status" value="1"/>
</dbReference>
<dbReference type="SUPFAM" id="SSF48264">
    <property type="entry name" value="Cytochrome P450"/>
    <property type="match status" value="1"/>
</dbReference>
<evidence type="ECO:0000256" key="10">
    <source>
        <dbReference type="ARBA" id="ARBA00023004"/>
    </source>
</evidence>
<keyword evidence="6 13" id="KW-0479">Metal-binding</keyword>
<protein>
    <recommendedName>
        <fullName evidence="18">Cytochrome P450</fullName>
    </recommendedName>
</protein>
<keyword evidence="17" id="KW-1185">Reference proteome</keyword>
<evidence type="ECO:0000256" key="9">
    <source>
        <dbReference type="ARBA" id="ARBA00023002"/>
    </source>
</evidence>
<evidence type="ECO:0000256" key="8">
    <source>
        <dbReference type="ARBA" id="ARBA00022848"/>
    </source>
</evidence>
<keyword evidence="7" id="KW-0256">Endoplasmic reticulum</keyword>
<dbReference type="EMBL" id="JALNTZ010000004">
    <property type="protein sequence ID" value="KAJ3656517.1"/>
    <property type="molecule type" value="Genomic_DNA"/>
</dbReference>
<evidence type="ECO:0000256" key="6">
    <source>
        <dbReference type="ARBA" id="ARBA00022723"/>
    </source>
</evidence>
<dbReference type="GO" id="GO:0016705">
    <property type="term" value="F:oxidoreductase activity, acting on paired donors, with incorporation or reduction of molecular oxygen"/>
    <property type="evidence" value="ECO:0007669"/>
    <property type="project" value="InterPro"/>
</dbReference>
<dbReference type="GO" id="GO:0020037">
    <property type="term" value="F:heme binding"/>
    <property type="evidence" value="ECO:0007669"/>
    <property type="project" value="InterPro"/>
</dbReference>
<dbReference type="InterPro" id="IPR002401">
    <property type="entry name" value="Cyt_P450_E_grp-I"/>
</dbReference>
<evidence type="ECO:0000256" key="4">
    <source>
        <dbReference type="ARBA" id="ARBA00010617"/>
    </source>
</evidence>
<organism evidence="16 17">
    <name type="scientific">Zophobas morio</name>
    <dbReference type="NCBI Taxonomy" id="2755281"/>
    <lineage>
        <taxon>Eukaryota</taxon>
        <taxon>Metazoa</taxon>
        <taxon>Ecdysozoa</taxon>
        <taxon>Arthropoda</taxon>
        <taxon>Hexapoda</taxon>
        <taxon>Insecta</taxon>
        <taxon>Pterygota</taxon>
        <taxon>Neoptera</taxon>
        <taxon>Endopterygota</taxon>
        <taxon>Coleoptera</taxon>
        <taxon>Polyphaga</taxon>
        <taxon>Cucujiformia</taxon>
        <taxon>Tenebrionidae</taxon>
        <taxon>Zophobas</taxon>
    </lineage>
</organism>
<reference evidence="16" key="1">
    <citation type="journal article" date="2023" name="G3 (Bethesda)">
        <title>Whole genome assemblies of Zophobas morio and Tenebrio molitor.</title>
        <authorList>
            <person name="Kaur S."/>
            <person name="Stinson S.A."/>
            <person name="diCenzo G.C."/>
        </authorList>
    </citation>
    <scope>NUCLEOTIDE SEQUENCE</scope>
    <source>
        <strain evidence="16">QUZm001</strain>
    </source>
</reference>
<evidence type="ECO:0000256" key="13">
    <source>
        <dbReference type="PIRSR" id="PIRSR602401-1"/>
    </source>
</evidence>
<dbReference type="FunFam" id="1.10.630.10:FF:000042">
    <property type="entry name" value="Cytochrome P450"/>
    <property type="match status" value="1"/>
</dbReference>
<evidence type="ECO:0000256" key="5">
    <source>
        <dbReference type="ARBA" id="ARBA00022617"/>
    </source>
</evidence>
<comment type="similarity">
    <text evidence="4 14">Belongs to the cytochrome P450 family.</text>
</comment>